<organism evidence="2 3">
    <name type="scientific">Iphiclides podalirius</name>
    <name type="common">scarce swallowtail</name>
    <dbReference type="NCBI Taxonomy" id="110791"/>
    <lineage>
        <taxon>Eukaryota</taxon>
        <taxon>Metazoa</taxon>
        <taxon>Ecdysozoa</taxon>
        <taxon>Arthropoda</taxon>
        <taxon>Hexapoda</taxon>
        <taxon>Insecta</taxon>
        <taxon>Pterygota</taxon>
        <taxon>Neoptera</taxon>
        <taxon>Endopterygota</taxon>
        <taxon>Lepidoptera</taxon>
        <taxon>Glossata</taxon>
        <taxon>Ditrysia</taxon>
        <taxon>Papilionoidea</taxon>
        <taxon>Papilionidae</taxon>
        <taxon>Papilioninae</taxon>
        <taxon>Iphiclides</taxon>
    </lineage>
</organism>
<dbReference type="PROSITE" id="PS51465">
    <property type="entry name" value="KAZAL_2"/>
    <property type="match status" value="1"/>
</dbReference>
<dbReference type="InterPro" id="IPR036058">
    <property type="entry name" value="Kazal_dom_sf"/>
</dbReference>
<dbReference type="EMBL" id="OW152827">
    <property type="protein sequence ID" value="CAH2044130.1"/>
    <property type="molecule type" value="Genomic_DNA"/>
</dbReference>
<sequence>MLKNGGLSLLTVFAVVRPEKYHGLTAQGRESAVCRAVFGRSGRQIDLPMLQGFGSGVRLRRYRNMCFVECARLHHQDLTLTSEGPCEPIPTVFATTKLPSEEFSRPGFSTIRDPDSSGTCTCPRNANPVCGNDGLTYYNPCML</sequence>
<name>A0ABN8I287_9NEOP</name>
<dbReference type="Pfam" id="PF00050">
    <property type="entry name" value="Kazal_1"/>
    <property type="match status" value="1"/>
</dbReference>
<dbReference type="InterPro" id="IPR002350">
    <property type="entry name" value="Kazal_dom"/>
</dbReference>
<dbReference type="Gene3D" id="3.30.60.30">
    <property type="match status" value="1"/>
</dbReference>
<accession>A0ABN8I287</accession>
<dbReference type="SUPFAM" id="SSF100895">
    <property type="entry name" value="Kazal-type serine protease inhibitors"/>
    <property type="match status" value="1"/>
</dbReference>
<evidence type="ECO:0000313" key="2">
    <source>
        <dbReference type="EMBL" id="CAH2044130.1"/>
    </source>
</evidence>
<keyword evidence="3" id="KW-1185">Reference proteome</keyword>
<evidence type="ECO:0000313" key="3">
    <source>
        <dbReference type="Proteomes" id="UP000837857"/>
    </source>
</evidence>
<reference evidence="2" key="1">
    <citation type="submission" date="2022-03" db="EMBL/GenBank/DDBJ databases">
        <authorList>
            <person name="Martin H S."/>
        </authorList>
    </citation>
    <scope>NUCLEOTIDE SEQUENCE</scope>
</reference>
<proteinExistence type="predicted"/>
<gene>
    <name evidence="2" type="ORF">IPOD504_LOCUS4594</name>
</gene>
<protein>
    <recommendedName>
        <fullName evidence="1">Kazal-like domain-containing protein</fullName>
    </recommendedName>
</protein>
<evidence type="ECO:0000259" key="1">
    <source>
        <dbReference type="PROSITE" id="PS51465"/>
    </source>
</evidence>
<dbReference type="Proteomes" id="UP000837857">
    <property type="component" value="Chromosome 15"/>
</dbReference>
<feature type="non-terminal residue" evidence="2">
    <location>
        <position position="1"/>
    </location>
</feature>
<dbReference type="CDD" id="cd00104">
    <property type="entry name" value="KAZAL_FS"/>
    <property type="match status" value="1"/>
</dbReference>
<feature type="domain" description="Kazal-like" evidence="1">
    <location>
        <begin position="114"/>
        <end position="143"/>
    </location>
</feature>